<reference evidence="13" key="1">
    <citation type="submission" date="2020-10" db="EMBL/GenBank/DDBJ databases">
        <title>Chromosome-scale genome assembly of the Allis shad, Alosa alosa.</title>
        <authorList>
            <person name="Margot Z."/>
            <person name="Christophe K."/>
            <person name="Cabau C."/>
            <person name="Louis A."/>
            <person name="Berthelot C."/>
            <person name="Parey E."/>
            <person name="Roest Crollius H."/>
            <person name="Montfort J."/>
            <person name="Robinson-Rechavi M."/>
            <person name="Bucao C."/>
            <person name="Bouchez O."/>
            <person name="Gislard M."/>
            <person name="Lluch J."/>
            <person name="Milhes M."/>
            <person name="Lampietro C."/>
            <person name="Lopez Roques C."/>
            <person name="Donnadieu C."/>
            <person name="Braasch I."/>
            <person name="Desvignes T."/>
            <person name="Postlethwait J."/>
            <person name="Bobe J."/>
            <person name="Guiguen Y."/>
        </authorList>
    </citation>
    <scope>NUCLEOTIDE SEQUENCE</scope>
    <source>
        <strain evidence="13">M-15738</strain>
        <tissue evidence="13">Blood</tissue>
    </source>
</reference>
<proteinExistence type="inferred from homology"/>
<gene>
    <name evidence="13" type="ORF">AALO_G00124980</name>
</gene>
<dbReference type="GO" id="GO:0016706">
    <property type="term" value="F:2-oxoglutarate-dependent dioxygenase activity"/>
    <property type="evidence" value="ECO:0007669"/>
    <property type="project" value="InterPro"/>
</dbReference>
<evidence type="ECO:0000256" key="2">
    <source>
        <dbReference type="ARBA" id="ARBA00009643"/>
    </source>
</evidence>
<dbReference type="Pfam" id="PF12280">
    <property type="entry name" value="BSMAP"/>
    <property type="match status" value="1"/>
</dbReference>
<evidence type="ECO:0000259" key="12">
    <source>
        <dbReference type="Pfam" id="PF09004"/>
    </source>
</evidence>
<evidence type="ECO:0000256" key="5">
    <source>
        <dbReference type="ARBA" id="ARBA00022989"/>
    </source>
</evidence>
<comment type="caution">
    <text evidence="13">The sequence shown here is derived from an EMBL/GenBank/DDBJ whole genome shotgun (WGS) entry which is preliminary data.</text>
</comment>
<comment type="similarity">
    <text evidence="2">Belongs to the TMEM59 family.</text>
</comment>
<evidence type="ECO:0000256" key="10">
    <source>
        <dbReference type="SAM" id="Phobius"/>
    </source>
</evidence>
<evidence type="ECO:0000313" key="14">
    <source>
        <dbReference type="Proteomes" id="UP000823561"/>
    </source>
</evidence>
<dbReference type="PANTHER" id="PTHR28652">
    <property type="entry name" value="TRANSMEMBRANE PROTEIN 59-LIKE PROTEIN"/>
    <property type="match status" value="1"/>
</dbReference>
<evidence type="ECO:0000256" key="6">
    <source>
        <dbReference type="ARBA" id="ARBA00023034"/>
    </source>
</evidence>
<dbReference type="Proteomes" id="UP000823561">
    <property type="component" value="Chromosome 9"/>
</dbReference>
<evidence type="ECO:0000256" key="3">
    <source>
        <dbReference type="ARBA" id="ARBA00022692"/>
    </source>
</evidence>
<dbReference type="Pfam" id="PF09004">
    <property type="entry name" value="ALKBH8_N"/>
    <property type="match status" value="1"/>
</dbReference>
<feature type="region of interest" description="Disordered" evidence="9">
    <location>
        <begin position="191"/>
        <end position="234"/>
    </location>
</feature>
<keyword evidence="5 10" id="KW-1133">Transmembrane helix</keyword>
<dbReference type="InterPro" id="IPR015095">
    <property type="entry name" value="AlkB_hom8_N"/>
</dbReference>
<keyword evidence="6" id="KW-0333">Golgi apparatus</keyword>
<dbReference type="AlphaFoldDB" id="A0AAV6GQ22"/>
<evidence type="ECO:0000313" key="13">
    <source>
        <dbReference type="EMBL" id="KAG5275825.1"/>
    </source>
</evidence>
<dbReference type="PANTHER" id="PTHR28652:SF1">
    <property type="entry name" value="TRANSMEMBRANE PROTEIN 59-LIKE"/>
    <property type="match status" value="1"/>
</dbReference>
<evidence type="ECO:0000256" key="9">
    <source>
        <dbReference type="SAM" id="MobiDB-lite"/>
    </source>
</evidence>
<feature type="transmembrane region" description="Helical" evidence="10">
    <location>
        <begin position="255"/>
        <end position="279"/>
    </location>
</feature>
<dbReference type="InterPro" id="IPR022065">
    <property type="entry name" value="Uncharacterised_TMEM59"/>
</dbReference>
<evidence type="ECO:0000256" key="7">
    <source>
        <dbReference type="ARBA" id="ARBA00023136"/>
    </source>
</evidence>
<feature type="signal peptide" evidence="11">
    <location>
        <begin position="1"/>
        <end position="25"/>
    </location>
</feature>
<keyword evidence="3 10" id="KW-0812">Transmembrane</keyword>
<evidence type="ECO:0000256" key="11">
    <source>
        <dbReference type="SAM" id="SignalP"/>
    </source>
</evidence>
<dbReference type="GO" id="GO:0000139">
    <property type="term" value="C:Golgi membrane"/>
    <property type="evidence" value="ECO:0007669"/>
    <property type="project" value="UniProtKB-SubCell"/>
</dbReference>
<dbReference type="EMBL" id="JADWDJ010000009">
    <property type="protein sequence ID" value="KAG5275825.1"/>
    <property type="molecule type" value="Genomic_DNA"/>
</dbReference>
<keyword evidence="4 11" id="KW-0732">Signal</keyword>
<evidence type="ECO:0000256" key="4">
    <source>
        <dbReference type="ARBA" id="ARBA00022729"/>
    </source>
</evidence>
<protein>
    <recommendedName>
        <fullName evidence="12">Alkylated DNA repair protein AlkB homologue 8 N-terminal domain-containing protein</fullName>
    </recommendedName>
</protein>
<accession>A0AAV6GQ22</accession>
<evidence type="ECO:0000256" key="1">
    <source>
        <dbReference type="ARBA" id="ARBA00004614"/>
    </source>
</evidence>
<sequence>MLQFGGRVCGFSALVSLVLLGSAAAFSDLFDNQLGDINYCKKQCQITIKNKSPTKDSIMNACHRGCRLYSICQFVNGNAGFNTSKEECQGACQEAYSRLLEQEACSTGCVSQPAEPEIKRRKLKAMAHRPKPVSVMDAVSSWCNDIISSAQSFISSTWTFYLQADDGKVVVFQSQPEIEYSLPELQAPRSNVADKPWPSVNTHTQRPHAGARSHGEKGAAKAAAKGKHAAPHAEDPAAEHDFLGCMSRRSGLPRWILAACLFLSVMVMLWLSCASLVTAPEQHIKNQLSINGDKEFLDDVQKVNPYHLTPVIAVAIGQPDESKEAGPLPVKYCTTTHSSNHLVKFADDTTLVGLITKGDEAHYREEVDLLAKWCKDNNLLLNVSKTKEIVVNFQRGHKQLPPLSIDGDAVERVSSTKFLGVHISLPSPGPPTQHHWLKKAQQPLLLWRKLKKASATPPVMTTFYRGTIESIASSSITVWGGSCTDQNRKTLQRTVNTAKRIIEHHSLPAGHLHHPPPAKH</sequence>
<comment type="subcellular location">
    <subcellularLocation>
        <location evidence="1">Golgi apparatus membrane</location>
        <topology evidence="1">Single-pass type I membrane protein</topology>
    </subcellularLocation>
</comment>
<dbReference type="GO" id="GO:0008168">
    <property type="term" value="F:methyltransferase activity"/>
    <property type="evidence" value="ECO:0007669"/>
    <property type="project" value="InterPro"/>
</dbReference>
<feature type="domain" description="Alkylated DNA repair protein AlkB homologue 8 N-terminal" evidence="12">
    <location>
        <begin position="437"/>
        <end position="470"/>
    </location>
</feature>
<keyword evidence="14" id="KW-1185">Reference proteome</keyword>
<evidence type="ECO:0000256" key="8">
    <source>
        <dbReference type="ARBA" id="ARBA00023180"/>
    </source>
</evidence>
<keyword evidence="8" id="KW-0325">Glycoprotein</keyword>
<name>A0AAV6GQ22_9TELE</name>
<organism evidence="13 14">
    <name type="scientific">Alosa alosa</name>
    <name type="common">allis shad</name>
    <dbReference type="NCBI Taxonomy" id="278164"/>
    <lineage>
        <taxon>Eukaryota</taxon>
        <taxon>Metazoa</taxon>
        <taxon>Chordata</taxon>
        <taxon>Craniata</taxon>
        <taxon>Vertebrata</taxon>
        <taxon>Euteleostomi</taxon>
        <taxon>Actinopterygii</taxon>
        <taxon>Neopterygii</taxon>
        <taxon>Teleostei</taxon>
        <taxon>Clupei</taxon>
        <taxon>Clupeiformes</taxon>
        <taxon>Clupeoidei</taxon>
        <taxon>Clupeidae</taxon>
        <taxon>Alosa</taxon>
    </lineage>
</organism>
<feature type="chain" id="PRO_5043450842" description="Alkylated DNA repair protein AlkB homologue 8 N-terminal domain-containing protein" evidence="11">
    <location>
        <begin position="26"/>
        <end position="520"/>
    </location>
</feature>
<keyword evidence="7 10" id="KW-0472">Membrane</keyword>